<protein>
    <submittedName>
        <fullName evidence="1">Stage II sporulation protein R</fullName>
    </submittedName>
</protein>
<accession>A0ABS7D577</accession>
<dbReference type="Pfam" id="PF09551">
    <property type="entry name" value="Spore_II_R"/>
    <property type="match status" value="1"/>
</dbReference>
<dbReference type="Proteomes" id="UP000812277">
    <property type="component" value="Unassembled WGS sequence"/>
</dbReference>
<organism evidence="1 2">
    <name type="scientific">Paenibacillus oenotherae</name>
    <dbReference type="NCBI Taxonomy" id="1435645"/>
    <lineage>
        <taxon>Bacteria</taxon>
        <taxon>Bacillati</taxon>
        <taxon>Bacillota</taxon>
        <taxon>Bacilli</taxon>
        <taxon>Bacillales</taxon>
        <taxon>Paenibacillaceae</taxon>
        <taxon>Paenibacillus</taxon>
    </lineage>
</organism>
<gene>
    <name evidence="1" type="primary">spoIIR</name>
    <name evidence="1" type="ORF">K0T92_10090</name>
</gene>
<reference evidence="1 2" key="1">
    <citation type="submission" date="2021-07" db="EMBL/GenBank/DDBJ databases">
        <title>Paenibacillus radiodurans sp. nov., isolated from the southeastern edge of Tengger Desert.</title>
        <authorList>
            <person name="Zhang G."/>
        </authorList>
    </citation>
    <scope>NUCLEOTIDE SEQUENCE [LARGE SCALE GENOMIC DNA]</scope>
    <source>
        <strain evidence="1 2">DT7-4</strain>
    </source>
</reference>
<dbReference type="NCBIfam" id="TIGR02837">
    <property type="entry name" value="spore_II_R"/>
    <property type="match status" value="1"/>
</dbReference>
<evidence type="ECO:0000313" key="1">
    <source>
        <dbReference type="EMBL" id="MBW7475097.1"/>
    </source>
</evidence>
<comment type="caution">
    <text evidence="1">The sequence shown here is derived from an EMBL/GenBank/DDBJ whole genome shotgun (WGS) entry which is preliminary data.</text>
</comment>
<keyword evidence="2" id="KW-1185">Reference proteome</keyword>
<dbReference type="InterPro" id="IPR014202">
    <property type="entry name" value="Spore_II_R"/>
</dbReference>
<proteinExistence type="predicted"/>
<dbReference type="RefSeq" id="WP_219872335.1">
    <property type="nucleotide sequence ID" value="NZ_JAHZIJ010000005.1"/>
</dbReference>
<name>A0ABS7D577_9BACL</name>
<evidence type="ECO:0000313" key="2">
    <source>
        <dbReference type="Proteomes" id="UP000812277"/>
    </source>
</evidence>
<dbReference type="EMBL" id="JAHZIJ010000005">
    <property type="protein sequence ID" value="MBW7475097.1"/>
    <property type="molecule type" value="Genomic_DNA"/>
</dbReference>
<sequence>MIRTYSRFPYRSSYGYLFLALIMLLLSWESQKADAAIAGGDIPQESIRLRILANSDSAADQAVKRQVRDAVVAEINSWIETSGTQTIEEARQSIRGHMKDIEGVVAAELRERGFTYSFKAELDIVPFPTKIYGSKVYPAGNYEALRITLGNGAGENWWCVLFPPLCFVDAVSGEASAAGSDQAAEAAKAEQKTETNQVSETVHSTVVDSIAAAAAGQAETAAIGAEEAPEVKFFLWEMLESLWGFLSGLFS</sequence>